<feature type="domain" description="NTP pyrophosphohydrolase MazG-like" evidence="2">
    <location>
        <begin position="406"/>
        <end position="462"/>
    </location>
</feature>
<dbReference type="SUPFAM" id="SSF53790">
    <property type="entry name" value="Tetrapyrrole methylase"/>
    <property type="match status" value="1"/>
</dbReference>
<gene>
    <name evidence="3" type="ORF">B0H94_11734</name>
</gene>
<dbReference type="CDD" id="cd11723">
    <property type="entry name" value="YabN_N_like"/>
    <property type="match status" value="1"/>
</dbReference>
<accession>A0A2P8H7U4</accession>
<protein>
    <submittedName>
        <fullName evidence="3">Tetrapyrrole methylase family protein/MazG family protein</fullName>
    </submittedName>
</protein>
<dbReference type="Gene3D" id="3.40.1010.10">
    <property type="entry name" value="Cobalt-precorrin-4 Transmethylase, Domain 1"/>
    <property type="match status" value="1"/>
</dbReference>
<dbReference type="PANTHER" id="PTHR30522:SF0">
    <property type="entry name" value="NUCLEOSIDE TRIPHOSPHATE PYROPHOSPHOHYDROLASE"/>
    <property type="match status" value="1"/>
</dbReference>
<dbReference type="GO" id="GO:0046047">
    <property type="term" value="P:TTP catabolic process"/>
    <property type="evidence" value="ECO:0007669"/>
    <property type="project" value="TreeGrafter"/>
</dbReference>
<evidence type="ECO:0000313" key="3">
    <source>
        <dbReference type="EMBL" id="PSL42260.1"/>
    </source>
</evidence>
<evidence type="ECO:0000259" key="1">
    <source>
        <dbReference type="Pfam" id="PF00590"/>
    </source>
</evidence>
<comment type="caution">
    <text evidence="3">The sequence shown here is derived from an EMBL/GenBank/DDBJ whole genome shotgun (WGS) entry which is preliminary data.</text>
</comment>
<dbReference type="InterPro" id="IPR035013">
    <property type="entry name" value="YabN_N"/>
</dbReference>
<dbReference type="GO" id="GO:0046052">
    <property type="term" value="P:UTP catabolic process"/>
    <property type="evidence" value="ECO:0007669"/>
    <property type="project" value="TreeGrafter"/>
</dbReference>
<dbReference type="InterPro" id="IPR048015">
    <property type="entry name" value="NTP-PPase_MazG-like_N"/>
</dbReference>
<dbReference type="AlphaFoldDB" id="A0A2P8H7U4"/>
<dbReference type="GO" id="GO:0046081">
    <property type="term" value="P:dUTP catabolic process"/>
    <property type="evidence" value="ECO:0007669"/>
    <property type="project" value="TreeGrafter"/>
</dbReference>
<dbReference type="CDD" id="cd11528">
    <property type="entry name" value="NTP-PPase_MazG_Nterm"/>
    <property type="match status" value="1"/>
</dbReference>
<proteinExistence type="predicted"/>
<dbReference type="Gene3D" id="1.10.287.1080">
    <property type="entry name" value="MazG-like"/>
    <property type="match status" value="2"/>
</dbReference>
<dbReference type="GO" id="GO:0047429">
    <property type="term" value="F:nucleoside triphosphate diphosphatase activity"/>
    <property type="evidence" value="ECO:0007669"/>
    <property type="project" value="InterPro"/>
</dbReference>
<organism evidence="3 4">
    <name type="scientific">Salsuginibacillus halophilus</name>
    <dbReference type="NCBI Taxonomy" id="517424"/>
    <lineage>
        <taxon>Bacteria</taxon>
        <taxon>Bacillati</taxon>
        <taxon>Bacillota</taxon>
        <taxon>Bacilli</taxon>
        <taxon>Bacillales</taxon>
        <taxon>Bacillaceae</taxon>
        <taxon>Salsuginibacillus</taxon>
    </lineage>
</organism>
<dbReference type="GO" id="GO:0006203">
    <property type="term" value="P:dGTP catabolic process"/>
    <property type="evidence" value="ECO:0007669"/>
    <property type="project" value="TreeGrafter"/>
</dbReference>
<keyword evidence="3" id="KW-0489">Methyltransferase</keyword>
<dbReference type="GO" id="GO:0008168">
    <property type="term" value="F:methyltransferase activity"/>
    <property type="evidence" value="ECO:0007669"/>
    <property type="project" value="UniProtKB-KW"/>
</dbReference>
<dbReference type="FunFam" id="1.10.287.1080:FF:000003">
    <property type="entry name" value="Nucleoside triphosphate pyrophosphohydrolase"/>
    <property type="match status" value="1"/>
</dbReference>
<evidence type="ECO:0000313" key="4">
    <source>
        <dbReference type="Proteomes" id="UP000242310"/>
    </source>
</evidence>
<evidence type="ECO:0000259" key="2">
    <source>
        <dbReference type="Pfam" id="PF03819"/>
    </source>
</evidence>
<dbReference type="PANTHER" id="PTHR30522">
    <property type="entry name" value="NUCLEOSIDE TRIPHOSPHATE PYROPHOSPHOHYDROLASE"/>
    <property type="match status" value="1"/>
</dbReference>
<keyword evidence="4" id="KW-1185">Reference proteome</keyword>
<dbReference type="GO" id="GO:0046076">
    <property type="term" value="P:dTTP catabolic process"/>
    <property type="evidence" value="ECO:0007669"/>
    <property type="project" value="TreeGrafter"/>
</dbReference>
<dbReference type="GO" id="GO:0046061">
    <property type="term" value="P:dATP catabolic process"/>
    <property type="evidence" value="ECO:0007669"/>
    <property type="project" value="TreeGrafter"/>
</dbReference>
<dbReference type="NCBIfam" id="TIGR00444">
    <property type="entry name" value="mazG"/>
    <property type="match status" value="1"/>
</dbReference>
<feature type="domain" description="Tetrapyrrole methylase" evidence="1">
    <location>
        <begin position="13"/>
        <end position="215"/>
    </location>
</feature>
<sequence>MMTNENESPLPVITVAGAGPGELEQMPLGVYRAVQQAETVIARTHKHPAIQSLQHEGFNIESFDHIYESYDHFEQVYAEIVEALERRAADGPVCYLVPGHPYVAEQTVHMLKLRADAGALTVISAGGQSFLDPMFTAAGIDPNDGCQLKDATTFYQTNWSLTEHLILSQVYDSFIASDVKLTLLERLPSSHKVTVVTAAGTREEVVETVPLEELDRAVQLSNLTAVYVPPAADETLRFRDFSKLREVIQTLRGPDGCPWDQKQTHASLKRYLLEETYEVLEAIDEEDDDALIEELGDILLQVMLHAQIGEDEGFFAVEDVIETLNEKMIRRHPHVFGKGAAGDADEVVTAWDAIKAEEKAAKNEVSESLLADVPQTLPALLMAEELQKKAARVGFDWGEAGPIWEKLEEELSEWKVELESGTKERASKELGDVLFVLCNLARFYKLNSEEALTSTNQKFTRRFQYIEQALYASGKAPEDASLEEMDGLWNEAKQEG</sequence>
<dbReference type="CDD" id="cd11529">
    <property type="entry name" value="NTP-PPase_MazG_Cterm"/>
    <property type="match status" value="1"/>
</dbReference>
<dbReference type="PIRSF" id="PIRSF002845">
    <property type="entry name" value="Ttrprl_mtas_MazG"/>
    <property type="match status" value="1"/>
</dbReference>
<dbReference type="InterPro" id="IPR000878">
    <property type="entry name" value="4pyrrol_Mease"/>
</dbReference>
<dbReference type="FunFam" id="1.10.287.1080:FF:000001">
    <property type="entry name" value="Nucleoside triphosphate pyrophosphohydrolase"/>
    <property type="match status" value="1"/>
</dbReference>
<dbReference type="InterPro" id="IPR014777">
    <property type="entry name" value="4pyrrole_Mease_sub1"/>
</dbReference>
<dbReference type="InterPro" id="IPR048011">
    <property type="entry name" value="NTP-PPase_MazG-like_C"/>
</dbReference>
<dbReference type="InterPro" id="IPR024180">
    <property type="entry name" value="Tetrapyrrole_Mease/MazG_pred"/>
</dbReference>
<dbReference type="GO" id="GO:0032259">
    <property type="term" value="P:methylation"/>
    <property type="evidence" value="ECO:0007669"/>
    <property type="project" value="UniProtKB-KW"/>
</dbReference>
<dbReference type="EMBL" id="PYAV01000017">
    <property type="protein sequence ID" value="PSL42260.1"/>
    <property type="molecule type" value="Genomic_DNA"/>
</dbReference>
<dbReference type="GO" id="GO:0006950">
    <property type="term" value="P:response to stress"/>
    <property type="evidence" value="ECO:0007669"/>
    <property type="project" value="UniProtKB-ARBA"/>
</dbReference>
<dbReference type="NCBIfam" id="NF007113">
    <property type="entry name" value="PRK09562.1"/>
    <property type="match status" value="1"/>
</dbReference>
<dbReference type="Pfam" id="PF03819">
    <property type="entry name" value="MazG"/>
    <property type="match status" value="2"/>
</dbReference>
<dbReference type="InterPro" id="IPR004518">
    <property type="entry name" value="MazG-like_dom"/>
</dbReference>
<reference evidence="3 4" key="1">
    <citation type="submission" date="2018-03" db="EMBL/GenBank/DDBJ databases">
        <title>Genomic Encyclopedia of Type Strains, Phase III (KMG-III): the genomes of soil and plant-associated and newly described type strains.</title>
        <authorList>
            <person name="Whitman W."/>
        </authorList>
    </citation>
    <scope>NUCLEOTIDE SEQUENCE [LARGE SCALE GENOMIC DNA]</scope>
    <source>
        <strain evidence="3 4">CGMCC 1.07653</strain>
    </source>
</reference>
<name>A0A2P8H7U4_9BACI</name>
<dbReference type="InterPro" id="IPR011551">
    <property type="entry name" value="NTP_PyrPHydrolase_MazG"/>
</dbReference>
<dbReference type="InterPro" id="IPR035996">
    <property type="entry name" value="4pyrrol_Methylase_sf"/>
</dbReference>
<keyword evidence="3" id="KW-0808">Transferase</keyword>
<dbReference type="Pfam" id="PF00590">
    <property type="entry name" value="TP_methylase"/>
    <property type="match status" value="1"/>
</dbReference>
<dbReference type="Proteomes" id="UP000242310">
    <property type="component" value="Unassembled WGS sequence"/>
</dbReference>
<dbReference type="SUPFAM" id="SSF101386">
    <property type="entry name" value="all-alpha NTP pyrophosphatases"/>
    <property type="match status" value="2"/>
</dbReference>
<feature type="domain" description="NTP pyrophosphohydrolase MazG-like" evidence="2">
    <location>
        <begin position="263"/>
        <end position="336"/>
    </location>
</feature>